<evidence type="ECO:0000256" key="1">
    <source>
        <dbReference type="SAM" id="MobiDB-lite"/>
    </source>
</evidence>
<keyword evidence="3" id="KW-1185">Reference proteome</keyword>
<feature type="compositionally biased region" description="Low complexity" evidence="1">
    <location>
        <begin position="8"/>
        <end position="22"/>
    </location>
</feature>
<protein>
    <submittedName>
        <fullName evidence="2">Uncharacterized protein</fullName>
    </submittedName>
</protein>
<dbReference type="Proteomes" id="UP000290289">
    <property type="component" value="Chromosome 12"/>
</dbReference>
<feature type="compositionally biased region" description="Polar residues" evidence="1">
    <location>
        <begin position="23"/>
        <end position="37"/>
    </location>
</feature>
<proteinExistence type="predicted"/>
<evidence type="ECO:0000313" key="2">
    <source>
        <dbReference type="EMBL" id="RXH81341.1"/>
    </source>
</evidence>
<sequence length="72" mass="7753">MEKDNEILSSASRGSQSLASQRQNSWIRPTPTQNKTLTLALLSSEKQQGRSSKGGAAVEEGKIVGAKGRHRC</sequence>
<gene>
    <name evidence="2" type="ORF">DVH24_006166</name>
</gene>
<dbReference type="AlphaFoldDB" id="A0A498IIN2"/>
<feature type="region of interest" description="Disordered" evidence="1">
    <location>
        <begin position="1"/>
        <end position="72"/>
    </location>
</feature>
<comment type="caution">
    <text evidence="2">The sequence shown here is derived from an EMBL/GenBank/DDBJ whole genome shotgun (WGS) entry which is preliminary data.</text>
</comment>
<dbReference type="EMBL" id="RDQH01000338">
    <property type="protein sequence ID" value="RXH81341.1"/>
    <property type="molecule type" value="Genomic_DNA"/>
</dbReference>
<evidence type="ECO:0000313" key="3">
    <source>
        <dbReference type="Proteomes" id="UP000290289"/>
    </source>
</evidence>
<reference evidence="2 3" key="1">
    <citation type="submission" date="2018-10" db="EMBL/GenBank/DDBJ databases">
        <title>A high-quality apple genome assembly.</title>
        <authorList>
            <person name="Hu J."/>
        </authorList>
    </citation>
    <scope>NUCLEOTIDE SEQUENCE [LARGE SCALE GENOMIC DNA]</scope>
    <source>
        <strain evidence="3">cv. HFTH1</strain>
        <tissue evidence="2">Young leaf</tissue>
    </source>
</reference>
<name>A0A498IIN2_MALDO</name>
<accession>A0A498IIN2</accession>
<organism evidence="2 3">
    <name type="scientific">Malus domestica</name>
    <name type="common">Apple</name>
    <name type="synonym">Pyrus malus</name>
    <dbReference type="NCBI Taxonomy" id="3750"/>
    <lineage>
        <taxon>Eukaryota</taxon>
        <taxon>Viridiplantae</taxon>
        <taxon>Streptophyta</taxon>
        <taxon>Embryophyta</taxon>
        <taxon>Tracheophyta</taxon>
        <taxon>Spermatophyta</taxon>
        <taxon>Magnoliopsida</taxon>
        <taxon>eudicotyledons</taxon>
        <taxon>Gunneridae</taxon>
        <taxon>Pentapetalae</taxon>
        <taxon>rosids</taxon>
        <taxon>fabids</taxon>
        <taxon>Rosales</taxon>
        <taxon>Rosaceae</taxon>
        <taxon>Amygdaloideae</taxon>
        <taxon>Maleae</taxon>
        <taxon>Malus</taxon>
    </lineage>
</organism>